<accession>A0A0U0XVW2</accession>
<organism evidence="3 5">
    <name type="scientific">Mycobacteroides abscessus</name>
    <dbReference type="NCBI Taxonomy" id="36809"/>
    <lineage>
        <taxon>Bacteria</taxon>
        <taxon>Bacillati</taxon>
        <taxon>Actinomycetota</taxon>
        <taxon>Actinomycetes</taxon>
        <taxon>Mycobacteriales</taxon>
        <taxon>Mycobacteriaceae</taxon>
        <taxon>Mycobacteroides</taxon>
    </lineage>
</organism>
<evidence type="ECO:0000313" key="3">
    <source>
        <dbReference type="EMBL" id="CPV64341.1"/>
    </source>
</evidence>
<sequence>MRGPLALFFEIIGYALLLFCLLLFARIVIETIQSISRDWHPRGATVVILELIFTITDPPVRLLRRLIPPLSLGAVRFDLSITLLLLVGFFGMKVAFVMAAG</sequence>
<evidence type="ECO:0000313" key="5">
    <source>
        <dbReference type="Proteomes" id="UP000045782"/>
    </source>
</evidence>
<dbReference type="EMBL" id="CSUW01000001">
    <property type="protein sequence ID" value="CPS98940.1"/>
    <property type="molecule type" value="Genomic_DNA"/>
</dbReference>
<evidence type="ECO:0000313" key="4">
    <source>
        <dbReference type="Proteomes" id="UP000038487"/>
    </source>
</evidence>
<reference evidence="2 4" key="2">
    <citation type="submission" date="2015-03" db="EMBL/GenBank/DDBJ databases">
        <authorList>
            <consortium name="Pathogen Informatics"/>
            <person name="Murphy D."/>
        </authorList>
    </citation>
    <scope>NUCLEOTIDE SEQUENCE [LARGE SCALE GENOMIC DNA]</scope>
    <source>
        <strain evidence="2 4">PAP036</strain>
    </source>
</reference>
<proteinExistence type="predicted"/>
<dbReference type="Proteomes" id="UP000038487">
    <property type="component" value="Unassembled WGS sequence"/>
</dbReference>
<keyword evidence="1" id="KW-0812">Transmembrane</keyword>
<feature type="transmembrane region" description="Helical" evidence="1">
    <location>
        <begin position="80"/>
        <end position="100"/>
    </location>
</feature>
<dbReference type="Proteomes" id="UP000045782">
    <property type="component" value="Unassembled WGS sequence"/>
</dbReference>
<dbReference type="EMBL" id="CSWP01000008">
    <property type="protein sequence ID" value="CPV64341.1"/>
    <property type="molecule type" value="Genomic_DNA"/>
</dbReference>
<keyword evidence="1" id="KW-0472">Membrane</keyword>
<dbReference type="Pfam" id="PF02325">
    <property type="entry name" value="CCB3_YggT"/>
    <property type="match status" value="1"/>
</dbReference>
<reference evidence="3 5" key="1">
    <citation type="submission" date="2015-03" db="EMBL/GenBank/DDBJ databases">
        <authorList>
            <person name="Murphy D."/>
        </authorList>
    </citation>
    <scope>NUCLEOTIDE SEQUENCE [LARGE SCALE GENOMIC DNA]</scope>
    <source>
        <strain evidence="3 5">PAP088</strain>
    </source>
</reference>
<keyword evidence="1" id="KW-1133">Transmembrane helix</keyword>
<evidence type="ECO:0000313" key="2">
    <source>
        <dbReference type="EMBL" id="CPS98940.1"/>
    </source>
</evidence>
<name>A0A0U0XVW2_9MYCO</name>
<feature type="transmembrane region" description="Helical" evidence="1">
    <location>
        <begin position="6"/>
        <end position="29"/>
    </location>
</feature>
<dbReference type="AlphaFoldDB" id="A0A0U0XVW2"/>
<protein>
    <submittedName>
        <fullName evidence="2 3">Integral membrane protein</fullName>
    </submittedName>
</protein>
<gene>
    <name evidence="2" type="ORF">ERS075527_00207</name>
    <name evidence="3" type="ORF">ERS075579_03660</name>
</gene>
<evidence type="ECO:0000256" key="1">
    <source>
        <dbReference type="SAM" id="Phobius"/>
    </source>
</evidence>
<dbReference type="InterPro" id="IPR003425">
    <property type="entry name" value="CCB3/YggT"/>
</dbReference>
<dbReference type="GO" id="GO:0016020">
    <property type="term" value="C:membrane"/>
    <property type="evidence" value="ECO:0007669"/>
    <property type="project" value="InterPro"/>
</dbReference>